<proteinExistence type="predicted"/>
<feature type="region of interest" description="Disordered" evidence="1">
    <location>
        <begin position="1"/>
        <end position="36"/>
    </location>
</feature>
<evidence type="ECO:0000313" key="2">
    <source>
        <dbReference type="EMBL" id="MCI0182940.1"/>
    </source>
</evidence>
<gene>
    <name evidence="2" type="ORF">MM817_01209</name>
</gene>
<organism evidence="2 3">
    <name type="scientific">Sulfoacidibacillus ferrooxidans</name>
    <dbReference type="NCBI Taxonomy" id="2005001"/>
    <lineage>
        <taxon>Bacteria</taxon>
        <taxon>Bacillati</taxon>
        <taxon>Bacillota</taxon>
        <taxon>Bacilli</taxon>
        <taxon>Bacillales</taxon>
        <taxon>Alicyclobacillaceae</taxon>
        <taxon>Sulfoacidibacillus</taxon>
    </lineage>
</organism>
<evidence type="ECO:0000313" key="3">
    <source>
        <dbReference type="Proteomes" id="UP001139263"/>
    </source>
</evidence>
<name>A0A9X1V818_9BACL</name>
<keyword evidence="3" id="KW-1185">Reference proteome</keyword>
<sequence>MPKAENRKRPANLLGNVPDRGKHTKSDGVINNPDRDMAQNKKQELLEKMKTLQKNMKAEREKSIDHTSKK</sequence>
<comment type="caution">
    <text evidence="2">The sequence shown here is derived from an EMBL/GenBank/DDBJ whole genome shotgun (WGS) entry which is preliminary data.</text>
</comment>
<dbReference type="Proteomes" id="UP001139263">
    <property type="component" value="Unassembled WGS sequence"/>
</dbReference>
<evidence type="ECO:0000256" key="1">
    <source>
        <dbReference type="SAM" id="MobiDB-lite"/>
    </source>
</evidence>
<dbReference type="RefSeq" id="WP_241712558.1">
    <property type="nucleotide sequence ID" value="NZ_JALBUF010000002.1"/>
</dbReference>
<protein>
    <submittedName>
        <fullName evidence="2">Uncharacterized protein</fullName>
    </submittedName>
</protein>
<dbReference type="AlphaFoldDB" id="A0A9X1V818"/>
<dbReference type="EMBL" id="JALBUF010000002">
    <property type="protein sequence ID" value="MCI0182940.1"/>
    <property type="molecule type" value="Genomic_DNA"/>
</dbReference>
<accession>A0A9X1V818</accession>
<reference evidence="2" key="1">
    <citation type="submission" date="2022-03" db="EMBL/GenBank/DDBJ databases">
        <title>Draft Genome Sequence of Firmicute Strain S0AB, a Heterotrophic Iron/Sulfur-Oxidizing Extreme Acidophile.</title>
        <authorList>
            <person name="Vergara E."/>
            <person name="Pakostova E."/>
            <person name="Johnson D.B."/>
            <person name="Holmes D.S."/>
        </authorList>
    </citation>
    <scope>NUCLEOTIDE SEQUENCE</scope>
    <source>
        <strain evidence="2">S0AB</strain>
    </source>
</reference>